<dbReference type="Gene3D" id="2.60.40.640">
    <property type="match status" value="1"/>
</dbReference>
<evidence type="ECO:0000256" key="1">
    <source>
        <dbReference type="SAM" id="MobiDB-lite"/>
    </source>
</evidence>
<dbReference type="GO" id="GO:0005737">
    <property type="term" value="C:cytoplasm"/>
    <property type="evidence" value="ECO:0007669"/>
    <property type="project" value="TreeGrafter"/>
</dbReference>
<dbReference type="InterPro" id="IPR050357">
    <property type="entry name" value="Arrestin_domain-protein"/>
</dbReference>
<evidence type="ECO:0000259" key="2">
    <source>
        <dbReference type="Pfam" id="PF00339"/>
    </source>
</evidence>
<dbReference type="PANTHER" id="PTHR11188:SF17">
    <property type="entry name" value="FI21816P1"/>
    <property type="match status" value="1"/>
</dbReference>
<name>A0A4S4MKP8_9APHY</name>
<gene>
    <name evidence="3" type="ORF">EUX98_g7892</name>
</gene>
<feature type="domain" description="Arrestin-like N-terminal" evidence="2">
    <location>
        <begin position="4"/>
        <end position="139"/>
    </location>
</feature>
<keyword evidence="4" id="KW-1185">Reference proteome</keyword>
<organism evidence="3 4">
    <name type="scientific">Antrodiella citrinella</name>
    <dbReference type="NCBI Taxonomy" id="2447956"/>
    <lineage>
        <taxon>Eukaryota</taxon>
        <taxon>Fungi</taxon>
        <taxon>Dikarya</taxon>
        <taxon>Basidiomycota</taxon>
        <taxon>Agaricomycotina</taxon>
        <taxon>Agaricomycetes</taxon>
        <taxon>Polyporales</taxon>
        <taxon>Steccherinaceae</taxon>
        <taxon>Antrodiella</taxon>
    </lineage>
</organism>
<sequence>MSFRLQFPTSICVGGDILRGEVELQFPEAQKEKIQEVIVRLKGSVVVKIKRSSGSAGSSTRRETLDIVRQDVKLWKKEHGTASKETKTLKLPFHFQLPPNAPPSCQLSGRKARRSQRHEAFVVYFIEVVGVRTGFFKKNRYIRRPLAVLPADERGAPISKDIERLGAAYPSRKREFKKKMRRGLFGRSATVRMELTLPDIETIPLFIRIPYVLRIITLTKRMRFEEKTEDPDVKLFPRHPTQPAQIQWVLRRHASLQAKDAKMTATDVVAHLGGLGKGDAKQHVDVQVLPREWVPAERYDGQGSWMQITTLKSFIMLRSAPTFSTRLISVSYSTDMTIKFPGWGNNMIVASPIHVTSGLSTSTQSDAASFTHYGEHDLDLPPHEDLIQLPTLQPHDGLLRAVDIQHVAPQGTATFAVTRQYHAPVPYHSPQQLQRAQHIESTAAAVPPEPSGNGLPYDAGGRSAESRS</sequence>
<dbReference type="InterPro" id="IPR014752">
    <property type="entry name" value="Arrestin-like_C"/>
</dbReference>
<comment type="caution">
    <text evidence="3">The sequence shown here is derived from an EMBL/GenBank/DDBJ whole genome shotgun (WGS) entry which is preliminary data.</text>
</comment>
<dbReference type="EMBL" id="SGPM01000368">
    <property type="protein sequence ID" value="THH26299.1"/>
    <property type="molecule type" value="Genomic_DNA"/>
</dbReference>
<feature type="region of interest" description="Disordered" evidence="1">
    <location>
        <begin position="439"/>
        <end position="468"/>
    </location>
</feature>
<evidence type="ECO:0000313" key="4">
    <source>
        <dbReference type="Proteomes" id="UP000308730"/>
    </source>
</evidence>
<reference evidence="3 4" key="1">
    <citation type="submission" date="2019-02" db="EMBL/GenBank/DDBJ databases">
        <title>Genome sequencing of the rare red list fungi Antrodiella citrinella (Flaviporus citrinellus).</title>
        <authorList>
            <person name="Buettner E."/>
            <person name="Kellner H."/>
        </authorList>
    </citation>
    <scope>NUCLEOTIDE SEQUENCE [LARGE SCALE GENOMIC DNA]</scope>
    <source>
        <strain evidence="3 4">DSM 108506</strain>
    </source>
</reference>
<dbReference type="AlphaFoldDB" id="A0A4S4MKP8"/>
<accession>A0A4S4MKP8</accession>
<dbReference type="Proteomes" id="UP000308730">
    <property type="component" value="Unassembled WGS sequence"/>
</dbReference>
<evidence type="ECO:0000313" key="3">
    <source>
        <dbReference type="EMBL" id="THH26299.1"/>
    </source>
</evidence>
<dbReference type="Pfam" id="PF00339">
    <property type="entry name" value="Arrestin_N"/>
    <property type="match status" value="1"/>
</dbReference>
<dbReference type="PANTHER" id="PTHR11188">
    <property type="entry name" value="ARRESTIN DOMAIN CONTAINING PROTEIN"/>
    <property type="match status" value="1"/>
</dbReference>
<dbReference type="GO" id="GO:0015031">
    <property type="term" value="P:protein transport"/>
    <property type="evidence" value="ECO:0007669"/>
    <property type="project" value="TreeGrafter"/>
</dbReference>
<dbReference type="OrthoDB" id="2742096at2759"/>
<protein>
    <recommendedName>
        <fullName evidence="2">Arrestin-like N-terminal domain-containing protein</fullName>
    </recommendedName>
</protein>
<proteinExistence type="predicted"/>
<dbReference type="InterPro" id="IPR011021">
    <property type="entry name" value="Arrestin-like_N"/>
</dbReference>